<dbReference type="InterPro" id="IPR036236">
    <property type="entry name" value="Znf_C2H2_sf"/>
</dbReference>
<dbReference type="Proteomes" id="UP000244722">
    <property type="component" value="Unassembled WGS sequence"/>
</dbReference>
<proteinExistence type="predicted"/>
<evidence type="ECO:0000259" key="7">
    <source>
        <dbReference type="PROSITE" id="PS50171"/>
    </source>
</evidence>
<keyword evidence="9" id="KW-1185">Reference proteome</keyword>
<dbReference type="SUPFAM" id="SSF57667">
    <property type="entry name" value="beta-beta-alpha zinc fingers"/>
    <property type="match status" value="1"/>
</dbReference>
<dbReference type="InterPro" id="IPR013085">
    <property type="entry name" value="U1-CZ_Znf_C2H2"/>
</dbReference>
<dbReference type="InterPro" id="IPR003604">
    <property type="entry name" value="Matrin/U1-like-C_Znf_C2H2"/>
</dbReference>
<keyword evidence="5" id="KW-0539">Nucleus</keyword>
<dbReference type="InterPro" id="IPR000690">
    <property type="entry name" value="Matrin/U1-C_Znf_C2H2"/>
</dbReference>
<dbReference type="GO" id="GO:0003723">
    <property type="term" value="F:RNA binding"/>
    <property type="evidence" value="ECO:0007669"/>
    <property type="project" value="TreeGrafter"/>
</dbReference>
<evidence type="ECO:0000256" key="4">
    <source>
        <dbReference type="ARBA" id="ARBA00022833"/>
    </source>
</evidence>
<reference evidence="8 9" key="1">
    <citation type="submission" date="2017-04" db="EMBL/GenBank/DDBJ databases">
        <title>Draft genome sequence of Tuber borchii Vittad., a whitish edible truffle.</title>
        <authorList>
            <consortium name="DOE Joint Genome Institute"/>
            <person name="Murat C."/>
            <person name="Kuo A."/>
            <person name="Barry K.W."/>
            <person name="Clum A."/>
            <person name="Dockter R.B."/>
            <person name="Fauchery L."/>
            <person name="Iotti M."/>
            <person name="Kohler A."/>
            <person name="Labutti K."/>
            <person name="Lindquist E.A."/>
            <person name="Lipzen A."/>
            <person name="Ohm R.A."/>
            <person name="Wang M."/>
            <person name="Grigoriev I.V."/>
            <person name="Zambonelli A."/>
            <person name="Martin F.M."/>
        </authorList>
    </citation>
    <scope>NUCLEOTIDE SEQUENCE [LARGE SCALE GENOMIC DNA]</scope>
    <source>
        <strain evidence="8 9">Tbo3840</strain>
    </source>
</reference>
<comment type="caution">
    <text evidence="8">The sequence shown here is derived from an EMBL/GenBank/DDBJ whole genome shotgun (WGS) entry which is preliminary data.</text>
</comment>
<name>A0A2T6ZY27_TUBBO</name>
<dbReference type="PANTHER" id="PTHR13173">
    <property type="entry name" value="WW DOMAIN BINDING PROTEIN 4"/>
    <property type="match status" value="1"/>
</dbReference>
<feature type="compositionally biased region" description="Basic and acidic residues" evidence="6">
    <location>
        <begin position="43"/>
        <end position="66"/>
    </location>
</feature>
<dbReference type="Pfam" id="PF06220">
    <property type="entry name" value="zf-U1"/>
    <property type="match status" value="1"/>
</dbReference>
<evidence type="ECO:0000256" key="3">
    <source>
        <dbReference type="ARBA" id="ARBA00022771"/>
    </source>
</evidence>
<keyword evidence="4" id="KW-0862">Zinc</keyword>
<dbReference type="EMBL" id="NESQ01000067">
    <property type="protein sequence ID" value="PUU80374.1"/>
    <property type="molecule type" value="Genomic_DNA"/>
</dbReference>
<evidence type="ECO:0000313" key="9">
    <source>
        <dbReference type="Proteomes" id="UP000244722"/>
    </source>
</evidence>
<feature type="region of interest" description="Disordered" evidence="6">
    <location>
        <begin position="24"/>
        <end position="105"/>
    </location>
</feature>
<feature type="compositionally biased region" description="Low complexity" evidence="6">
    <location>
        <begin position="76"/>
        <end position="86"/>
    </location>
</feature>
<dbReference type="GO" id="GO:0008270">
    <property type="term" value="F:zinc ion binding"/>
    <property type="evidence" value="ECO:0007669"/>
    <property type="project" value="UniProtKB-KW"/>
</dbReference>
<feature type="compositionally biased region" description="Basic and acidic residues" evidence="6">
    <location>
        <begin position="215"/>
        <end position="244"/>
    </location>
</feature>
<evidence type="ECO:0000256" key="1">
    <source>
        <dbReference type="ARBA" id="ARBA00004123"/>
    </source>
</evidence>
<gene>
    <name evidence="8" type="ORF">B9Z19DRAFT_1079643</name>
</gene>
<dbReference type="PANTHER" id="PTHR13173:SF10">
    <property type="entry name" value="WW DOMAIN-BINDING PROTEIN 4"/>
    <property type="match status" value="1"/>
</dbReference>
<keyword evidence="2" id="KW-0479">Metal-binding</keyword>
<dbReference type="GO" id="GO:0071011">
    <property type="term" value="C:precatalytic spliceosome"/>
    <property type="evidence" value="ECO:0007669"/>
    <property type="project" value="TreeGrafter"/>
</dbReference>
<protein>
    <recommendedName>
        <fullName evidence="7">Matrin-type domain-containing protein</fullName>
    </recommendedName>
</protein>
<evidence type="ECO:0000256" key="2">
    <source>
        <dbReference type="ARBA" id="ARBA00022723"/>
    </source>
</evidence>
<feature type="compositionally biased region" description="Basic and acidic residues" evidence="6">
    <location>
        <begin position="143"/>
        <end position="169"/>
    </location>
</feature>
<accession>A0A2T6ZY27</accession>
<comment type="subcellular location">
    <subcellularLocation>
        <location evidence="1">Nucleus</location>
    </subcellularLocation>
</comment>
<dbReference type="STRING" id="42251.A0A2T6ZY27"/>
<dbReference type="Gene3D" id="3.30.160.60">
    <property type="entry name" value="Classic Zinc Finger"/>
    <property type="match status" value="1"/>
</dbReference>
<dbReference type="SMART" id="SM00451">
    <property type="entry name" value="ZnF_U1"/>
    <property type="match status" value="1"/>
</dbReference>
<dbReference type="OrthoDB" id="191651at2759"/>
<keyword evidence="3" id="KW-0863">Zinc-finger</keyword>
<sequence>MSEYWKSTPRYYCKHCKMYVTDTPLSRKNHDASPKHQGNLKRFLRDLHRNNEREKAAAESAKREVARLNALTGGPSSSASSSSSSSTVARPAPPKQPAGVLIDGERKRQMKELESLGVALPDDYRAEMALMGEWKTAEAVPDVPERRMTEKEKIQEDIQQDMKRKFDEEEAKRKWKALDEDEKAIRSFKIETKSYPGMEGGDEASLEQLLKLKGRGKEEEVQGEQKVKLEGADPEAGSRIKAEAPDSPPGIQVSECNDGAALEIKKEEGTGVVFKKRKVKNIRKK</sequence>
<dbReference type="AlphaFoldDB" id="A0A2T6ZY27"/>
<feature type="region of interest" description="Disordered" evidence="6">
    <location>
        <begin position="141"/>
        <end position="169"/>
    </location>
</feature>
<evidence type="ECO:0000313" key="8">
    <source>
        <dbReference type="EMBL" id="PUU80374.1"/>
    </source>
</evidence>
<organism evidence="8 9">
    <name type="scientific">Tuber borchii</name>
    <name type="common">White truffle</name>
    <dbReference type="NCBI Taxonomy" id="42251"/>
    <lineage>
        <taxon>Eukaryota</taxon>
        <taxon>Fungi</taxon>
        <taxon>Dikarya</taxon>
        <taxon>Ascomycota</taxon>
        <taxon>Pezizomycotina</taxon>
        <taxon>Pezizomycetes</taxon>
        <taxon>Pezizales</taxon>
        <taxon>Tuberaceae</taxon>
        <taxon>Tuber</taxon>
    </lineage>
</organism>
<feature type="region of interest" description="Disordered" evidence="6">
    <location>
        <begin position="215"/>
        <end position="253"/>
    </location>
</feature>
<feature type="domain" description="Matrin-type" evidence="7">
    <location>
        <begin position="11"/>
        <end position="42"/>
    </location>
</feature>
<dbReference type="PROSITE" id="PS50171">
    <property type="entry name" value="ZF_MATRIN"/>
    <property type="match status" value="1"/>
</dbReference>
<evidence type="ECO:0000256" key="5">
    <source>
        <dbReference type="ARBA" id="ARBA00023242"/>
    </source>
</evidence>
<dbReference type="GO" id="GO:0000398">
    <property type="term" value="P:mRNA splicing, via spliceosome"/>
    <property type="evidence" value="ECO:0007669"/>
    <property type="project" value="InterPro"/>
</dbReference>
<evidence type="ECO:0000256" key="6">
    <source>
        <dbReference type="SAM" id="MobiDB-lite"/>
    </source>
</evidence>
<dbReference type="InterPro" id="IPR040023">
    <property type="entry name" value="WBP4"/>
</dbReference>